<name>A0AAV9BV26_ACOGR</name>
<accession>A0AAV9BV26</accession>
<feature type="compositionally biased region" description="Low complexity" evidence="1">
    <location>
        <begin position="28"/>
        <end position="38"/>
    </location>
</feature>
<evidence type="ECO:0000313" key="3">
    <source>
        <dbReference type="Proteomes" id="UP001179952"/>
    </source>
</evidence>
<evidence type="ECO:0000313" key="2">
    <source>
        <dbReference type="EMBL" id="KAK1280128.1"/>
    </source>
</evidence>
<dbReference type="EMBL" id="JAUJYN010000001">
    <property type="protein sequence ID" value="KAK1280128.1"/>
    <property type="molecule type" value="Genomic_DNA"/>
</dbReference>
<feature type="compositionally biased region" description="Basic and acidic residues" evidence="1">
    <location>
        <begin position="1"/>
        <end position="15"/>
    </location>
</feature>
<reference evidence="2" key="2">
    <citation type="submission" date="2023-06" db="EMBL/GenBank/DDBJ databases">
        <authorList>
            <person name="Ma L."/>
            <person name="Liu K.-W."/>
            <person name="Li Z."/>
            <person name="Hsiao Y.-Y."/>
            <person name="Qi Y."/>
            <person name="Fu T."/>
            <person name="Tang G."/>
            <person name="Zhang D."/>
            <person name="Sun W.-H."/>
            <person name="Liu D.-K."/>
            <person name="Li Y."/>
            <person name="Chen G.-Z."/>
            <person name="Liu X.-D."/>
            <person name="Liao X.-Y."/>
            <person name="Jiang Y.-T."/>
            <person name="Yu X."/>
            <person name="Hao Y."/>
            <person name="Huang J."/>
            <person name="Zhao X.-W."/>
            <person name="Ke S."/>
            <person name="Chen Y.-Y."/>
            <person name="Wu W.-L."/>
            <person name="Hsu J.-L."/>
            <person name="Lin Y.-F."/>
            <person name="Huang M.-D."/>
            <person name="Li C.-Y."/>
            <person name="Huang L."/>
            <person name="Wang Z.-W."/>
            <person name="Zhao X."/>
            <person name="Zhong W.-Y."/>
            <person name="Peng D.-H."/>
            <person name="Ahmad S."/>
            <person name="Lan S."/>
            <person name="Zhang J.-S."/>
            <person name="Tsai W.-C."/>
            <person name="Van De Peer Y."/>
            <person name="Liu Z.-J."/>
        </authorList>
    </citation>
    <scope>NUCLEOTIDE SEQUENCE</scope>
    <source>
        <strain evidence="2">SCP</strain>
        <tissue evidence="2">Leaves</tissue>
    </source>
</reference>
<comment type="caution">
    <text evidence="2">The sequence shown here is derived from an EMBL/GenBank/DDBJ whole genome shotgun (WGS) entry which is preliminary data.</text>
</comment>
<sequence>MTSDLPRYETKKPDMMNHSSVLNINHGSSSSTTTTTYASSTENISKLLEGWMRSPPKPTFKASQQNHTHLNIPSSTNNFIVNNKAINTGDVISNEELRSFLSYENMSGVAWEKSSTNQSTVTEERTLVEDQPPLSLLEKWLLDESVGHGEEIMELTSTDCCSNEFF</sequence>
<protein>
    <submittedName>
        <fullName evidence="2">Myb-related protein 306</fullName>
    </submittedName>
</protein>
<evidence type="ECO:0000256" key="1">
    <source>
        <dbReference type="SAM" id="MobiDB-lite"/>
    </source>
</evidence>
<dbReference type="AlphaFoldDB" id="A0AAV9BV26"/>
<feature type="compositionally biased region" description="Polar residues" evidence="1">
    <location>
        <begin position="17"/>
        <end position="27"/>
    </location>
</feature>
<reference evidence="2" key="1">
    <citation type="journal article" date="2023" name="Nat. Commun.">
        <title>Diploid and tetraploid genomes of Acorus and the evolution of monocots.</title>
        <authorList>
            <person name="Ma L."/>
            <person name="Liu K.W."/>
            <person name="Li Z."/>
            <person name="Hsiao Y.Y."/>
            <person name="Qi Y."/>
            <person name="Fu T."/>
            <person name="Tang G.D."/>
            <person name="Zhang D."/>
            <person name="Sun W.H."/>
            <person name="Liu D.K."/>
            <person name="Li Y."/>
            <person name="Chen G.Z."/>
            <person name="Liu X.D."/>
            <person name="Liao X.Y."/>
            <person name="Jiang Y.T."/>
            <person name="Yu X."/>
            <person name="Hao Y."/>
            <person name="Huang J."/>
            <person name="Zhao X.W."/>
            <person name="Ke S."/>
            <person name="Chen Y.Y."/>
            <person name="Wu W.L."/>
            <person name="Hsu J.L."/>
            <person name="Lin Y.F."/>
            <person name="Huang M.D."/>
            <person name="Li C.Y."/>
            <person name="Huang L."/>
            <person name="Wang Z.W."/>
            <person name="Zhao X."/>
            <person name="Zhong W.Y."/>
            <person name="Peng D.H."/>
            <person name="Ahmad S."/>
            <person name="Lan S."/>
            <person name="Zhang J.S."/>
            <person name="Tsai W.C."/>
            <person name="Van de Peer Y."/>
            <person name="Liu Z.J."/>
        </authorList>
    </citation>
    <scope>NUCLEOTIDE SEQUENCE</scope>
    <source>
        <strain evidence="2">SCP</strain>
    </source>
</reference>
<organism evidence="2 3">
    <name type="scientific">Acorus gramineus</name>
    <name type="common">Dwarf sweet flag</name>
    <dbReference type="NCBI Taxonomy" id="55184"/>
    <lineage>
        <taxon>Eukaryota</taxon>
        <taxon>Viridiplantae</taxon>
        <taxon>Streptophyta</taxon>
        <taxon>Embryophyta</taxon>
        <taxon>Tracheophyta</taxon>
        <taxon>Spermatophyta</taxon>
        <taxon>Magnoliopsida</taxon>
        <taxon>Liliopsida</taxon>
        <taxon>Acoraceae</taxon>
        <taxon>Acorus</taxon>
    </lineage>
</organism>
<feature type="region of interest" description="Disordered" evidence="1">
    <location>
        <begin position="1"/>
        <end position="38"/>
    </location>
</feature>
<proteinExistence type="predicted"/>
<dbReference type="Proteomes" id="UP001179952">
    <property type="component" value="Unassembled WGS sequence"/>
</dbReference>
<gene>
    <name evidence="2" type="ORF">QJS04_geneDACA015115</name>
</gene>
<keyword evidence="3" id="KW-1185">Reference proteome</keyword>